<evidence type="ECO:0000256" key="4">
    <source>
        <dbReference type="ARBA" id="ARBA00004496"/>
    </source>
</evidence>
<comment type="caution">
    <text evidence="18">The sequence shown here is derived from an EMBL/GenBank/DDBJ whole genome shotgun (WGS) entry which is preliminary data.</text>
</comment>
<evidence type="ECO:0000256" key="12">
    <source>
        <dbReference type="ARBA" id="ARBA00022801"/>
    </source>
</evidence>
<evidence type="ECO:0000313" key="18">
    <source>
        <dbReference type="EMBL" id="GLQ92143.1"/>
    </source>
</evidence>
<comment type="cofactor">
    <cofactor evidence="14 15">
        <name>Mn(2+)</name>
        <dbReference type="ChEBI" id="CHEBI:29035"/>
    </cofactor>
    <cofactor evidence="14 15">
        <name>Mg(2+)</name>
        <dbReference type="ChEBI" id="CHEBI:18420"/>
    </cofactor>
    <text evidence="14 15">Manganese or magnesium. Binds 1 divalent metal ion per monomer in the absence of substrate. May bind a second metal ion after substrate binding.</text>
</comment>
<comment type="cofactor">
    <cofactor evidence="2">
        <name>Mg(2+)</name>
        <dbReference type="ChEBI" id="CHEBI:18420"/>
    </cofactor>
</comment>
<comment type="subcellular location">
    <subcellularLocation>
        <location evidence="4 14">Cytoplasm</location>
    </subcellularLocation>
</comment>
<dbReference type="EMBL" id="BSOB01000010">
    <property type="protein sequence ID" value="GLQ92143.1"/>
    <property type="molecule type" value="Genomic_DNA"/>
</dbReference>
<dbReference type="InterPro" id="IPR012337">
    <property type="entry name" value="RNaseH-like_sf"/>
</dbReference>
<dbReference type="HAMAP" id="MF_00052_B">
    <property type="entry name" value="RNase_HII_B"/>
    <property type="match status" value="1"/>
</dbReference>
<evidence type="ECO:0000256" key="8">
    <source>
        <dbReference type="ARBA" id="ARBA00022490"/>
    </source>
</evidence>
<dbReference type="Gene3D" id="3.30.420.10">
    <property type="entry name" value="Ribonuclease H-like superfamily/Ribonuclease H"/>
    <property type="match status" value="1"/>
</dbReference>
<evidence type="ECO:0000256" key="3">
    <source>
        <dbReference type="ARBA" id="ARBA00004065"/>
    </source>
</evidence>
<dbReference type="NCBIfam" id="NF000596">
    <property type="entry name" value="PRK00015.1-4"/>
    <property type="match status" value="1"/>
</dbReference>
<dbReference type="Pfam" id="PF01351">
    <property type="entry name" value="RNase_HII"/>
    <property type="match status" value="1"/>
</dbReference>
<evidence type="ECO:0000256" key="9">
    <source>
        <dbReference type="ARBA" id="ARBA00022722"/>
    </source>
</evidence>
<name>A0ABQ5XNT6_9GAMM</name>
<dbReference type="PANTHER" id="PTHR10954:SF18">
    <property type="entry name" value="RIBONUCLEASE HII"/>
    <property type="match status" value="1"/>
</dbReference>
<dbReference type="InterPro" id="IPR001352">
    <property type="entry name" value="RNase_HII/HIII"/>
</dbReference>
<accession>A0ABQ5XNT6</accession>
<feature type="binding site" evidence="14 15">
    <location>
        <position position="131"/>
    </location>
    <ligand>
        <name>a divalent metal cation</name>
        <dbReference type="ChEBI" id="CHEBI:60240"/>
    </ligand>
</feature>
<evidence type="ECO:0000256" key="13">
    <source>
        <dbReference type="ARBA" id="ARBA00023211"/>
    </source>
</evidence>
<evidence type="ECO:0000256" key="2">
    <source>
        <dbReference type="ARBA" id="ARBA00001946"/>
    </source>
</evidence>
<evidence type="ECO:0000259" key="17">
    <source>
        <dbReference type="PROSITE" id="PS51975"/>
    </source>
</evidence>
<sequence>MKAEASLAPLTSILSPKGRGSKREKRVAQYATHYVAGVDEAGRGPLAGPVVVAAVILDARRPIEGLNDSKKLSETKRETLFPLIVERALAYSVVVIEREEIDRINIFQATMAGMTRALLGLTPAATEALIDGNRLPKDLPCPARAIVGGDALEPSISAASILAKVSRDRLMVAMDTQFPGYGFAEHKGYPTPVHLAALQRLGPCVEHRRSFAPVKLLLDQGQLF</sequence>
<keyword evidence="19" id="KW-1185">Reference proteome</keyword>
<dbReference type="PANTHER" id="PTHR10954">
    <property type="entry name" value="RIBONUCLEASE H2 SUBUNIT A"/>
    <property type="match status" value="1"/>
</dbReference>
<evidence type="ECO:0000256" key="1">
    <source>
        <dbReference type="ARBA" id="ARBA00000077"/>
    </source>
</evidence>
<dbReference type="SUPFAM" id="SSF53098">
    <property type="entry name" value="Ribonuclease H-like"/>
    <property type="match status" value="1"/>
</dbReference>
<feature type="binding site" evidence="14 15">
    <location>
        <position position="40"/>
    </location>
    <ligand>
        <name>a divalent metal cation</name>
        <dbReference type="ChEBI" id="CHEBI:60240"/>
    </ligand>
</feature>
<evidence type="ECO:0000256" key="6">
    <source>
        <dbReference type="ARBA" id="ARBA00012180"/>
    </source>
</evidence>
<keyword evidence="11 14" id="KW-0255">Endonuclease</keyword>
<dbReference type="InterPro" id="IPR022898">
    <property type="entry name" value="RNase_HII"/>
</dbReference>
<keyword evidence="9 14" id="KW-0540">Nuclease</keyword>
<dbReference type="InterPro" id="IPR036397">
    <property type="entry name" value="RNaseH_sf"/>
</dbReference>
<proteinExistence type="inferred from homology"/>
<evidence type="ECO:0000256" key="10">
    <source>
        <dbReference type="ARBA" id="ARBA00022723"/>
    </source>
</evidence>
<keyword evidence="8 14" id="KW-0963">Cytoplasm</keyword>
<reference evidence="19" key="1">
    <citation type="journal article" date="2019" name="Int. J. Syst. Evol. Microbiol.">
        <title>The Global Catalogue of Microorganisms (GCM) 10K type strain sequencing project: providing services to taxonomists for standard genome sequencing and annotation.</title>
        <authorList>
            <consortium name="The Broad Institute Genomics Platform"/>
            <consortium name="The Broad Institute Genome Sequencing Center for Infectious Disease"/>
            <person name="Wu L."/>
            <person name="Ma J."/>
        </authorList>
    </citation>
    <scope>NUCLEOTIDE SEQUENCE [LARGE SCALE GENOMIC DNA]</scope>
    <source>
        <strain evidence="19">NBRC 111980</strain>
    </source>
</reference>
<evidence type="ECO:0000256" key="11">
    <source>
        <dbReference type="ARBA" id="ARBA00022759"/>
    </source>
</evidence>
<dbReference type="Proteomes" id="UP001156670">
    <property type="component" value="Unassembled WGS sequence"/>
</dbReference>
<evidence type="ECO:0000256" key="7">
    <source>
        <dbReference type="ARBA" id="ARBA00019179"/>
    </source>
</evidence>
<keyword evidence="10 14" id="KW-0479">Metal-binding</keyword>
<evidence type="ECO:0000256" key="5">
    <source>
        <dbReference type="ARBA" id="ARBA00007383"/>
    </source>
</evidence>
<evidence type="ECO:0000256" key="16">
    <source>
        <dbReference type="RuleBase" id="RU003515"/>
    </source>
</evidence>
<dbReference type="RefSeq" id="WP_284319894.1">
    <property type="nucleotide sequence ID" value="NZ_BSOB01000010.1"/>
</dbReference>
<comment type="similarity">
    <text evidence="5 14 16">Belongs to the RNase HII family.</text>
</comment>
<evidence type="ECO:0000256" key="15">
    <source>
        <dbReference type="PROSITE-ProRule" id="PRU01319"/>
    </source>
</evidence>
<dbReference type="PROSITE" id="PS51975">
    <property type="entry name" value="RNASE_H_2"/>
    <property type="match status" value="1"/>
</dbReference>
<dbReference type="InterPro" id="IPR024567">
    <property type="entry name" value="RNase_HII/HIII_dom"/>
</dbReference>
<organism evidence="18 19">
    <name type="scientific">Dyella acidisoli</name>
    <dbReference type="NCBI Taxonomy" id="1867834"/>
    <lineage>
        <taxon>Bacteria</taxon>
        <taxon>Pseudomonadati</taxon>
        <taxon>Pseudomonadota</taxon>
        <taxon>Gammaproteobacteria</taxon>
        <taxon>Lysobacterales</taxon>
        <taxon>Rhodanobacteraceae</taxon>
        <taxon>Dyella</taxon>
    </lineage>
</organism>
<feature type="binding site" evidence="14 15">
    <location>
        <position position="39"/>
    </location>
    <ligand>
        <name>a divalent metal cation</name>
        <dbReference type="ChEBI" id="CHEBI:60240"/>
    </ligand>
</feature>
<gene>
    <name evidence="14 18" type="primary">rnhB</name>
    <name evidence="18" type="ORF">GCM10007901_10940</name>
</gene>
<dbReference type="CDD" id="cd07182">
    <property type="entry name" value="RNase_HII_bacteria_HII_like"/>
    <property type="match status" value="1"/>
</dbReference>
<comment type="catalytic activity">
    <reaction evidence="1 14 15 16">
        <text>Endonucleolytic cleavage to 5'-phosphomonoester.</text>
        <dbReference type="EC" id="3.1.26.4"/>
    </reaction>
</comment>
<evidence type="ECO:0000256" key="14">
    <source>
        <dbReference type="HAMAP-Rule" id="MF_00052"/>
    </source>
</evidence>
<evidence type="ECO:0000313" key="19">
    <source>
        <dbReference type="Proteomes" id="UP001156670"/>
    </source>
</evidence>
<keyword evidence="13 14" id="KW-0464">Manganese</keyword>
<feature type="domain" description="RNase H type-2" evidence="17">
    <location>
        <begin position="33"/>
        <end position="223"/>
    </location>
</feature>
<comment type="function">
    <text evidence="3 14 16">Endonuclease that specifically degrades the RNA of RNA-DNA hybrids.</text>
</comment>
<dbReference type="NCBIfam" id="NF000595">
    <property type="entry name" value="PRK00015.1-3"/>
    <property type="match status" value="1"/>
</dbReference>
<protein>
    <recommendedName>
        <fullName evidence="7 14">Ribonuclease HII</fullName>
        <shortName evidence="14">RNase HII</shortName>
        <ecNumber evidence="6 14">3.1.26.4</ecNumber>
    </recommendedName>
</protein>
<dbReference type="EC" id="3.1.26.4" evidence="6 14"/>
<keyword evidence="12 14" id="KW-0378">Hydrolase</keyword>